<keyword evidence="2" id="KW-1185">Reference proteome</keyword>
<gene>
    <name evidence="1" type="ORF">Goklo_025450</name>
</gene>
<name>A0A7J8W8Z4_9ROSI</name>
<reference evidence="1 2" key="1">
    <citation type="journal article" date="2019" name="Genome Biol. Evol.">
        <title>Insights into the evolution of the New World diploid cottons (Gossypium, subgenus Houzingenia) based on genome sequencing.</title>
        <authorList>
            <person name="Grover C.E."/>
            <person name="Arick M.A. 2nd"/>
            <person name="Thrash A."/>
            <person name="Conover J.L."/>
            <person name="Sanders W.S."/>
            <person name="Peterson D.G."/>
            <person name="Frelichowski J.E."/>
            <person name="Scheffler J.A."/>
            <person name="Scheffler B.E."/>
            <person name="Wendel J.F."/>
        </authorList>
    </citation>
    <scope>NUCLEOTIDE SEQUENCE [LARGE SCALE GENOMIC DNA]</scope>
    <source>
        <strain evidence="1">57</strain>
        <tissue evidence="1">Leaf</tissue>
    </source>
</reference>
<dbReference type="OrthoDB" id="10409263at2759"/>
<comment type="caution">
    <text evidence="1">The sequence shown here is derived from an EMBL/GenBank/DDBJ whole genome shotgun (WGS) entry which is preliminary data.</text>
</comment>
<dbReference type="EMBL" id="JABFAB010240999">
    <property type="protein sequence ID" value="MBA0671478.1"/>
    <property type="molecule type" value="Genomic_DNA"/>
</dbReference>
<sequence>MYSMEKFTRFDSSASVWEKEGRCVCFQYLRISDLS</sequence>
<protein>
    <submittedName>
        <fullName evidence="1">Uncharacterized protein</fullName>
    </submittedName>
</protein>
<evidence type="ECO:0000313" key="2">
    <source>
        <dbReference type="Proteomes" id="UP000593573"/>
    </source>
</evidence>
<proteinExistence type="predicted"/>
<organism evidence="1 2">
    <name type="scientific">Gossypium klotzschianum</name>
    <dbReference type="NCBI Taxonomy" id="34286"/>
    <lineage>
        <taxon>Eukaryota</taxon>
        <taxon>Viridiplantae</taxon>
        <taxon>Streptophyta</taxon>
        <taxon>Embryophyta</taxon>
        <taxon>Tracheophyta</taxon>
        <taxon>Spermatophyta</taxon>
        <taxon>Magnoliopsida</taxon>
        <taxon>eudicotyledons</taxon>
        <taxon>Gunneridae</taxon>
        <taxon>Pentapetalae</taxon>
        <taxon>rosids</taxon>
        <taxon>malvids</taxon>
        <taxon>Malvales</taxon>
        <taxon>Malvaceae</taxon>
        <taxon>Malvoideae</taxon>
        <taxon>Gossypium</taxon>
    </lineage>
</organism>
<accession>A0A7J8W8Z4</accession>
<evidence type="ECO:0000313" key="1">
    <source>
        <dbReference type="EMBL" id="MBA0671478.1"/>
    </source>
</evidence>
<dbReference type="Proteomes" id="UP000593573">
    <property type="component" value="Unassembled WGS sequence"/>
</dbReference>
<dbReference type="AlphaFoldDB" id="A0A7J8W8Z4"/>